<protein>
    <submittedName>
        <fullName evidence="1">Uncharacterized protein</fullName>
    </submittedName>
</protein>
<accession>X1C9S0</accession>
<reference evidence="1" key="1">
    <citation type="journal article" date="2014" name="Front. Microbiol.">
        <title>High frequency of phylogenetically diverse reductive dehalogenase-homologous genes in deep subseafloor sedimentary metagenomes.</title>
        <authorList>
            <person name="Kawai M."/>
            <person name="Futagami T."/>
            <person name="Toyoda A."/>
            <person name="Takaki Y."/>
            <person name="Nishi S."/>
            <person name="Hori S."/>
            <person name="Arai W."/>
            <person name="Tsubouchi T."/>
            <person name="Morono Y."/>
            <person name="Uchiyama I."/>
            <person name="Ito T."/>
            <person name="Fujiyama A."/>
            <person name="Inagaki F."/>
            <person name="Takami H."/>
        </authorList>
    </citation>
    <scope>NUCLEOTIDE SEQUENCE</scope>
    <source>
        <strain evidence="1">Expedition CK06-06</strain>
    </source>
</reference>
<dbReference type="EMBL" id="BART01020478">
    <property type="protein sequence ID" value="GAH04187.1"/>
    <property type="molecule type" value="Genomic_DNA"/>
</dbReference>
<comment type="caution">
    <text evidence="1">The sequence shown here is derived from an EMBL/GenBank/DDBJ whole genome shotgun (WGS) entry which is preliminary data.</text>
</comment>
<organism evidence="1">
    <name type="scientific">marine sediment metagenome</name>
    <dbReference type="NCBI Taxonomy" id="412755"/>
    <lineage>
        <taxon>unclassified sequences</taxon>
        <taxon>metagenomes</taxon>
        <taxon>ecological metagenomes</taxon>
    </lineage>
</organism>
<gene>
    <name evidence="1" type="ORF">S01H4_38039</name>
</gene>
<sequence>NLNILSQSDDKINGIKPQDKLWTLFSKASLDELDYTFSSAVAEREGGLIFHFEAIPYSNQSIKLAYYYGRKIFLKDTVAIGTSGKASYKGSIHEGIYLFVFPDSSVYEIMVASEKEYLIKISQAEQKIRYSIQGDSIAEAYDSYQNKTNVLLDRIDSLKYGISTAESHEAQLALKQGMKNDLKEIDRIRNDYVHKYQNTLLGNYLLAQIPISIPEFVIPESIAYPDSLKWVMRLDYYQTHYLDNIAWEDPRLIHTPVLEEKINTYLDKVVGQEPDRLSKAIDLVLNKSTNSD</sequence>
<proteinExistence type="predicted"/>
<feature type="non-terminal residue" evidence="1">
    <location>
        <position position="1"/>
    </location>
</feature>
<feature type="non-terminal residue" evidence="1">
    <location>
        <position position="292"/>
    </location>
</feature>
<evidence type="ECO:0000313" key="1">
    <source>
        <dbReference type="EMBL" id="GAH04187.1"/>
    </source>
</evidence>
<name>X1C9S0_9ZZZZ</name>
<dbReference type="AlphaFoldDB" id="X1C9S0"/>